<comment type="caution">
    <text evidence="1">The sequence shown here is derived from an EMBL/GenBank/DDBJ whole genome shotgun (WGS) entry which is preliminary data.</text>
</comment>
<dbReference type="EMBL" id="BARS01050254">
    <property type="protein sequence ID" value="GAG46722.1"/>
    <property type="molecule type" value="Genomic_DNA"/>
</dbReference>
<feature type="non-terminal residue" evidence="1">
    <location>
        <position position="1"/>
    </location>
</feature>
<organism evidence="1">
    <name type="scientific">marine sediment metagenome</name>
    <dbReference type="NCBI Taxonomy" id="412755"/>
    <lineage>
        <taxon>unclassified sequences</taxon>
        <taxon>metagenomes</taxon>
        <taxon>ecological metagenomes</taxon>
    </lineage>
</organism>
<protein>
    <submittedName>
        <fullName evidence="1">Uncharacterized protein</fullName>
    </submittedName>
</protein>
<dbReference type="AlphaFoldDB" id="X0YHP8"/>
<feature type="non-terminal residue" evidence="1">
    <location>
        <position position="239"/>
    </location>
</feature>
<sequence>ALARLSNIDMVTWKGKPVGESELIFNGFAKDMTAHEFLVERRHRYGSYVPESAVKRFNRESIFPVVGMTIVENDLKRGAFSRCKRNVAQAPKDERLKYFLVNFEKDSAREAFLNLIGGNRNHLVKASDLPDLSPARSNGRRGRVVKTFEWEDGNWVTADVDIDAGGLYVPMLKSDIRRNDKHPYMDKWSFGRLVELYESVFQTELQIFGFRYPIKKAITNDDKWVDAIQFIEEETKSCI</sequence>
<name>X0YHP8_9ZZZZ</name>
<reference evidence="1" key="1">
    <citation type="journal article" date="2014" name="Front. Microbiol.">
        <title>High frequency of phylogenetically diverse reductive dehalogenase-homologous genes in deep subseafloor sedimentary metagenomes.</title>
        <authorList>
            <person name="Kawai M."/>
            <person name="Futagami T."/>
            <person name="Toyoda A."/>
            <person name="Takaki Y."/>
            <person name="Nishi S."/>
            <person name="Hori S."/>
            <person name="Arai W."/>
            <person name="Tsubouchi T."/>
            <person name="Morono Y."/>
            <person name="Uchiyama I."/>
            <person name="Ito T."/>
            <person name="Fujiyama A."/>
            <person name="Inagaki F."/>
            <person name="Takami H."/>
        </authorList>
    </citation>
    <scope>NUCLEOTIDE SEQUENCE</scope>
    <source>
        <strain evidence="1">Expedition CK06-06</strain>
    </source>
</reference>
<evidence type="ECO:0000313" key="1">
    <source>
        <dbReference type="EMBL" id="GAG46722.1"/>
    </source>
</evidence>
<gene>
    <name evidence="1" type="ORF">S01H1_75059</name>
</gene>
<accession>X0YHP8</accession>
<proteinExistence type="predicted"/>